<feature type="chain" id="PRO_5005893166" evidence="2">
    <location>
        <begin position="22"/>
        <end position="787"/>
    </location>
</feature>
<keyword evidence="1" id="KW-0812">Transmembrane</keyword>
<dbReference type="SMART" id="SM00034">
    <property type="entry name" value="CLECT"/>
    <property type="match status" value="2"/>
</dbReference>
<dbReference type="PANTHER" id="PTHR22803">
    <property type="entry name" value="MANNOSE, PHOSPHOLIPASE, LECTIN RECEPTOR RELATED"/>
    <property type="match status" value="1"/>
</dbReference>
<dbReference type="CDD" id="cd00037">
    <property type="entry name" value="CLECT"/>
    <property type="match status" value="1"/>
</dbReference>
<name>A0A0N5AJV6_9BILA</name>
<feature type="transmembrane region" description="Helical" evidence="1">
    <location>
        <begin position="433"/>
        <end position="454"/>
    </location>
</feature>
<dbReference type="WBParaSite" id="SMUV_0000475401-mRNA-1">
    <property type="protein sequence ID" value="SMUV_0000475401-mRNA-1"/>
    <property type="gene ID" value="SMUV_0000475401"/>
</dbReference>
<dbReference type="InterPro" id="IPR001304">
    <property type="entry name" value="C-type_lectin-like"/>
</dbReference>
<evidence type="ECO:0000313" key="4">
    <source>
        <dbReference type="Proteomes" id="UP000046393"/>
    </source>
</evidence>
<keyword evidence="2" id="KW-0732">Signal</keyword>
<feature type="domain" description="C-type lectin" evidence="3">
    <location>
        <begin position="644"/>
        <end position="775"/>
    </location>
</feature>
<evidence type="ECO:0000256" key="1">
    <source>
        <dbReference type="SAM" id="Phobius"/>
    </source>
</evidence>
<protein>
    <submittedName>
        <fullName evidence="5">C-type lectin domain-containing protein</fullName>
    </submittedName>
</protein>
<evidence type="ECO:0000259" key="3">
    <source>
        <dbReference type="PROSITE" id="PS50041"/>
    </source>
</evidence>
<feature type="signal peptide" evidence="2">
    <location>
        <begin position="1"/>
        <end position="21"/>
    </location>
</feature>
<organism evidence="4 5">
    <name type="scientific">Syphacia muris</name>
    <dbReference type="NCBI Taxonomy" id="451379"/>
    <lineage>
        <taxon>Eukaryota</taxon>
        <taxon>Metazoa</taxon>
        <taxon>Ecdysozoa</taxon>
        <taxon>Nematoda</taxon>
        <taxon>Chromadorea</taxon>
        <taxon>Rhabditida</taxon>
        <taxon>Spirurina</taxon>
        <taxon>Oxyuridomorpha</taxon>
        <taxon>Oxyuroidea</taxon>
        <taxon>Oxyuridae</taxon>
        <taxon>Syphacia</taxon>
    </lineage>
</organism>
<evidence type="ECO:0000313" key="5">
    <source>
        <dbReference type="WBParaSite" id="SMUV_0000475401-mRNA-1"/>
    </source>
</evidence>
<keyword evidence="1" id="KW-0472">Membrane</keyword>
<dbReference type="Proteomes" id="UP000046393">
    <property type="component" value="Unplaced"/>
</dbReference>
<dbReference type="PROSITE" id="PS50041">
    <property type="entry name" value="C_TYPE_LECTIN_2"/>
    <property type="match status" value="1"/>
</dbReference>
<dbReference type="InterPro" id="IPR016187">
    <property type="entry name" value="CTDL_fold"/>
</dbReference>
<dbReference type="Gene3D" id="3.10.100.10">
    <property type="entry name" value="Mannose-Binding Protein A, subunit A"/>
    <property type="match status" value="1"/>
</dbReference>
<dbReference type="SUPFAM" id="SSF56436">
    <property type="entry name" value="C-type lectin-like"/>
    <property type="match status" value="2"/>
</dbReference>
<dbReference type="InterPro" id="IPR050111">
    <property type="entry name" value="C-type_lectin/snaclec_domain"/>
</dbReference>
<keyword evidence="1" id="KW-1133">Transmembrane helix</keyword>
<dbReference type="InterPro" id="IPR016186">
    <property type="entry name" value="C-type_lectin-like/link_sf"/>
</dbReference>
<keyword evidence="4" id="KW-1185">Reference proteome</keyword>
<proteinExistence type="predicted"/>
<reference evidence="5" key="1">
    <citation type="submission" date="2017-02" db="UniProtKB">
        <authorList>
            <consortium name="WormBaseParasite"/>
        </authorList>
    </citation>
    <scope>IDENTIFICATION</scope>
</reference>
<accession>A0A0N5AJV6</accession>
<dbReference type="AlphaFoldDB" id="A0A0N5AJV6"/>
<evidence type="ECO:0000256" key="2">
    <source>
        <dbReference type="SAM" id="SignalP"/>
    </source>
</evidence>
<sequence length="787" mass="91585">MRLHIRLSLIIVSLILISVRTHHVKKRVLCDVPNASETLCKKRQDKSENDVLFHRISEDLNDQLLQREKAEEEVAILLLLKQPMCRVCCCIGLVLQVKFESVVLSGKNATDSKTVQSIENPYEKSFGDFGTAEENLFNFELEKYDVAKYSFNVTNGIPKIDLQSENIFRSNETSWKWSSRNSLKDDENLIRIQRKLFEDEALTKFKSRSLSHYRFVRSCLERFSYMVEFNGGEYFYCLYEVPVVAFDWLDAELYCKAQFHGHLLSIKDVEEDDFIRGDYAYFNSDYTNEVSAELLMSTHGAVEPNMAFTRILGLDGNKQELGNFTDGTDSSFILKQYFASGIEHWRHIRSEIWRHDLGNCYAIHRRCIYELTFYCNDYIIRIKCNEVIPYFTCKVQSEFPEFLLDIERIIQHRNGSVWMYDSSRRPQRKVKKMPIVIVIIILHLTIMSVIVCVAHNIKIAYIIENPERVGFCMKTAQDLEAYGSDTDKLRKPEDKFHLNAQDTNDLKSCLATESVRFQWSISSDIWDATVENYSVQLNNKKDVDVVLRDSLNQSKLGASNVTDYNILININVGSTEAKNLIISKQDQWIWRSGEPFKNATELTKLQKQLLRDEMMASFQIPAKYRNIFNFVQKCREKFSYLIEYNDGEYYYCLYEVVSFANDWAHAEKYCITHYGGHLLSIKDEQEAEFIKSLLLTPFSTVEPHTSFIRLLGLNGTEPTIENFTDGTDASYVLNNMIPKTLNVWMNPLNDNQYVHHLGNCYVIQNYCELYQKTNCIGTQLLFIVTLT</sequence>